<feature type="signal peptide" evidence="1">
    <location>
        <begin position="1"/>
        <end position="17"/>
    </location>
</feature>
<dbReference type="GO" id="GO:0031505">
    <property type="term" value="P:fungal-type cell wall organization"/>
    <property type="evidence" value="ECO:0007669"/>
    <property type="project" value="InterPro"/>
</dbReference>
<sequence length="210" mass="20626">MLSSAVTFLALASSAAANYGYGYGYGSGSGSNASVVYITEVHTAYTTYCPASTELTFNGVTYTATESTTLVITNCPCTVIKPVVTSSYVECTTCSAPSPSIPASPPVVPSVPAAPPVVPSVPAAPPVVPSAPSPVYPTATPVVPVYPTSNSTAVVPTTPPAGTGALSIPSIPPTPVASTTAPLVASGANKAMAVSGGSLAGLLCLAAYLL</sequence>
<dbReference type="InterPro" id="IPR038843">
    <property type="entry name" value="Sed1/Spi1"/>
</dbReference>
<dbReference type="KEGG" id="mbe:MBM_08076"/>
<keyword evidence="3" id="KW-1185">Reference proteome</keyword>
<evidence type="ECO:0000313" key="3">
    <source>
        <dbReference type="Proteomes" id="UP000006753"/>
    </source>
</evidence>
<dbReference type="GO" id="GO:0005199">
    <property type="term" value="F:structural constituent of cell wall"/>
    <property type="evidence" value="ECO:0007669"/>
    <property type="project" value="InterPro"/>
</dbReference>
<dbReference type="HOGENOM" id="CLU_092869_1_0_1"/>
<dbReference type="PANTHER" id="PTHR35523:SF1">
    <property type="entry name" value="CELL WALL PROTEIN SED1"/>
    <property type="match status" value="1"/>
</dbReference>
<keyword evidence="1" id="KW-0732">Signal</keyword>
<feature type="chain" id="PRO_5003852348" evidence="1">
    <location>
        <begin position="18"/>
        <end position="210"/>
    </location>
</feature>
<dbReference type="RefSeq" id="XP_007295965.1">
    <property type="nucleotide sequence ID" value="XM_007295903.1"/>
</dbReference>
<dbReference type="InParanoid" id="K1W9E6"/>
<dbReference type="EMBL" id="JH921448">
    <property type="protein sequence ID" value="EKD13875.1"/>
    <property type="molecule type" value="Genomic_DNA"/>
</dbReference>
<organism evidence="2 3">
    <name type="scientific">Marssonina brunnea f. sp. multigermtubi (strain MB_m1)</name>
    <name type="common">Marssonina leaf spot fungus</name>
    <dbReference type="NCBI Taxonomy" id="1072389"/>
    <lineage>
        <taxon>Eukaryota</taxon>
        <taxon>Fungi</taxon>
        <taxon>Dikarya</taxon>
        <taxon>Ascomycota</taxon>
        <taxon>Pezizomycotina</taxon>
        <taxon>Leotiomycetes</taxon>
        <taxon>Helotiales</taxon>
        <taxon>Drepanopezizaceae</taxon>
        <taxon>Drepanopeziza</taxon>
    </lineage>
</organism>
<dbReference type="AlphaFoldDB" id="K1W9E6"/>
<name>K1W9E6_MARBU</name>
<gene>
    <name evidence="2" type="ORF">MBM_08076</name>
</gene>
<dbReference type="STRING" id="1072389.K1W9E6"/>
<accession>K1W9E6</accession>
<dbReference type="OrthoDB" id="4094614at2759"/>
<dbReference type="Proteomes" id="UP000006753">
    <property type="component" value="Unassembled WGS sequence"/>
</dbReference>
<dbReference type="eggNOG" id="ENOG502S7XK">
    <property type="taxonomic scope" value="Eukaryota"/>
</dbReference>
<dbReference type="OMA" id="CTITRPV"/>
<reference evidence="2 3" key="1">
    <citation type="journal article" date="2012" name="BMC Genomics">
        <title>Sequencing the genome of Marssonina brunnea reveals fungus-poplar co-evolution.</title>
        <authorList>
            <person name="Zhu S."/>
            <person name="Cao Y.-Z."/>
            <person name="Jiang C."/>
            <person name="Tan B.-Y."/>
            <person name="Wang Z."/>
            <person name="Feng S."/>
            <person name="Zhang L."/>
            <person name="Su X.-H."/>
            <person name="Brejova B."/>
            <person name="Vinar T."/>
            <person name="Xu M."/>
            <person name="Wang M.-X."/>
            <person name="Zhang S.-G."/>
            <person name="Huang M.-R."/>
            <person name="Wu R."/>
            <person name="Zhou Y."/>
        </authorList>
    </citation>
    <scope>NUCLEOTIDE SEQUENCE [LARGE SCALE GENOMIC DNA]</scope>
    <source>
        <strain evidence="2 3">MB_m1</strain>
    </source>
</reference>
<proteinExistence type="predicted"/>
<evidence type="ECO:0000313" key="2">
    <source>
        <dbReference type="EMBL" id="EKD13875.1"/>
    </source>
</evidence>
<dbReference type="PANTHER" id="PTHR35523">
    <property type="entry name" value="CELL WALL PROTEIN SED1"/>
    <property type="match status" value="1"/>
</dbReference>
<protein>
    <submittedName>
        <fullName evidence="2">Mmc protein</fullName>
    </submittedName>
</protein>
<dbReference type="GeneID" id="18764011"/>
<evidence type="ECO:0000256" key="1">
    <source>
        <dbReference type="SAM" id="SignalP"/>
    </source>
</evidence>
<dbReference type="GO" id="GO:0009277">
    <property type="term" value="C:fungal-type cell wall"/>
    <property type="evidence" value="ECO:0007669"/>
    <property type="project" value="TreeGrafter"/>
</dbReference>